<evidence type="ECO:0000256" key="1">
    <source>
        <dbReference type="ARBA" id="ARBA00004496"/>
    </source>
</evidence>
<organism evidence="14 15">
    <name type="scientific">Aedes aegypti</name>
    <name type="common">Yellowfever mosquito</name>
    <name type="synonym">Culex aegypti</name>
    <dbReference type="NCBI Taxonomy" id="7159"/>
    <lineage>
        <taxon>Eukaryota</taxon>
        <taxon>Metazoa</taxon>
        <taxon>Ecdysozoa</taxon>
        <taxon>Arthropoda</taxon>
        <taxon>Hexapoda</taxon>
        <taxon>Insecta</taxon>
        <taxon>Pterygota</taxon>
        <taxon>Neoptera</taxon>
        <taxon>Endopterygota</taxon>
        <taxon>Diptera</taxon>
        <taxon>Nematocera</taxon>
        <taxon>Culicoidea</taxon>
        <taxon>Culicidae</taxon>
        <taxon>Culicinae</taxon>
        <taxon>Aedini</taxon>
        <taxon>Aedes</taxon>
        <taxon>Stegomyia</taxon>
    </lineage>
</organism>
<feature type="region of interest" description="Disordered" evidence="11">
    <location>
        <begin position="166"/>
        <end position="213"/>
    </location>
</feature>
<proteinExistence type="inferred from homology"/>
<dbReference type="PROSITE" id="PS51285">
    <property type="entry name" value="AGC_KINASE_CTER"/>
    <property type="match status" value="1"/>
</dbReference>
<dbReference type="Proteomes" id="UP000682892">
    <property type="component" value="Unassembled WGS sequence"/>
</dbReference>
<comment type="similarity">
    <text evidence="2">Belongs to the tektin family.</text>
</comment>
<dbReference type="PRINTS" id="PR00511">
    <property type="entry name" value="TEKTIN"/>
</dbReference>
<dbReference type="GO" id="GO:0004674">
    <property type="term" value="F:protein serine/threonine kinase activity"/>
    <property type="evidence" value="ECO:0007669"/>
    <property type="project" value="UniProtKB-KW"/>
</dbReference>
<dbReference type="VEuPathDB" id="VectorBase:AAEL026214"/>
<dbReference type="SMART" id="SM00133">
    <property type="entry name" value="S_TK_X"/>
    <property type="match status" value="1"/>
</dbReference>
<keyword evidence="4" id="KW-0723">Serine/threonine-protein kinase</keyword>
<dbReference type="GO" id="GO:0005524">
    <property type="term" value="F:ATP binding"/>
    <property type="evidence" value="ECO:0007669"/>
    <property type="project" value="UniProtKB-KW"/>
</dbReference>
<feature type="domain" description="Protein kinase" evidence="12">
    <location>
        <begin position="1"/>
        <end position="93"/>
    </location>
</feature>
<evidence type="ECO:0000256" key="11">
    <source>
        <dbReference type="SAM" id="MobiDB-lite"/>
    </source>
</evidence>
<comment type="subcellular location">
    <subcellularLocation>
        <location evidence="1">Cytoplasm</location>
    </subcellularLocation>
</comment>
<dbReference type="Gene3D" id="3.30.200.20">
    <property type="entry name" value="Phosphorylase Kinase, domain 1"/>
    <property type="match status" value="1"/>
</dbReference>
<dbReference type="STRING" id="7159.Q17ND5"/>
<protein>
    <submittedName>
        <fullName evidence="14">AAEL000743-PA</fullName>
    </submittedName>
</protein>
<evidence type="ECO:0000256" key="2">
    <source>
        <dbReference type="ARBA" id="ARBA00007209"/>
    </source>
</evidence>
<dbReference type="GO" id="GO:0005929">
    <property type="term" value="C:cilium"/>
    <property type="evidence" value="ECO:0007669"/>
    <property type="project" value="UniProtKB-ARBA"/>
</dbReference>
<dbReference type="InterPro" id="IPR017892">
    <property type="entry name" value="Pkinase_C"/>
</dbReference>
<feature type="region of interest" description="Disordered" evidence="11">
    <location>
        <begin position="284"/>
        <end position="303"/>
    </location>
</feature>
<dbReference type="Pfam" id="PF00433">
    <property type="entry name" value="Pkinase_C"/>
    <property type="match status" value="1"/>
</dbReference>
<name>Q17ND5_AEDAE</name>
<dbReference type="Pfam" id="PF03148">
    <property type="entry name" value="Tektin"/>
    <property type="match status" value="1"/>
</dbReference>
<accession>Q17ND5</accession>
<keyword evidence="8" id="KW-0418">Kinase</keyword>
<keyword evidence="5" id="KW-0597">Phosphoprotein</keyword>
<dbReference type="Gene3D" id="1.10.510.10">
    <property type="entry name" value="Transferase(Phosphotransferase) domain 1"/>
    <property type="match status" value="1"/>
</dbReference>
<evidence type="ECO:0000256" key="3">
    <source>
        <dbReference type="ARBA" id="ARBA00022490"/>
    </source>
</evidence>
<dbReference type="GO" id="GO:0005737">
    <property type="term" value="C:cytoplasm"/>
    <property type="evidence" value="ECO:0007669"/>
    <property type="project" value="UniProtKB-SubCell"/>
</dbReference>
<evidence type="ECO:0000256" key="7">
    <source>
        <dbReference type="ARBA" id="ARBA00022741"/>
    </source>
</evidence>
<reference evidence="14" key="3">
    <citation type="submission" date="2012-09" db="EMBL/GenBank/DDBJ databases">
        <authorList>
            <consortium name="VectorBase"/>
        </authorList>
    </citation>
    <scope>NUCLEOTIDE SEQUENCE</scope>
    <source>
        <strain evidence="14">Liverpool</strain>
    </source>
</reference>
<evidence type="ECO:0000313" key="15">
    <source>
        <dbReference type="Proteomes" id="UP000682892"/>
    </source>
</evidence>
<evidence type="ECO:0000313" key="14">
    <source>
        <dbReference type="EMBL" id="EAT48200.1"/>
    </source>
</evidence>
<evidence type="ECO:0000256" key="6">
    <source>
        <dbReference type="ARBA" id="ARBA00022679"/>
    </source>
</evidence>
<dbReference type="EMBL" id="CH477200">
    <property type="protein sequence ID" value="EAT48200.1"/>
    <property type="molecule type" value="Genomic_DNA"/>
</dbReference>
<keyword evidence="10" id="KW-0175">Coiled coil</keyword>
<dbReference type="VEuPathDB" id="VectorBase:AAEL018120"/>
<sequence length="508" mass="57814">MAPEILTRSGHGKAVDWWSLGALMFDMLTGMPPFTADNRKNTIDAILKGKLNIPAYLAADSRDLIRRLMKRQVSQRLGSGPTDGQAVRSHSFFKNVNWDDVLARRLDPPIKPVLRSEDDVSQFDTKFTKQIPVDSPDDSTLSESANLIFQGFTYVAPSVLEEMQQPRVVTARSPRRTPRPHHGSHHHHHHHMGSHSSHHHHGGHGHHRMGGAIGNGVITLEDEQMLSMPRSQAMPSSHQPQPMPHHMVFQQQQHQQQQQQSQPQQQPPQQQSAARSTQFVAGPNARHTPAHLQPFAPRPSPQDEMMEVYPELPISYNNTDPEWIEVTNTNIENTAKEINSAQTLRSYIDQVLKQAAEDIRHQVDRTNAAFCKRIAEVRYTKTKLENVHKETVHQVNELTRTVTKLEKEIAEKEGYVALAQVRMANRAHRPGIELCKDNVYNSLKKELAALRETVAKLDHMLVQSRATLRYLLNTQVMQEEEINLKTNSLKIDEVDCMTLRESLNFQNF</sequence>
<dbReference type="PANTHER" id="PTHR24351">
    <property type="entry name" value="RIBOSOMAL PROTEIN S6 KINASE"/>
    <property type="match status" value="1"/>
</dbReference>
<feature type="compositionally biased region" description="Low complexity" evidence="11">
    <location>
        <begin position="231"/>
        <end position="272"/>
    </location>
</feature>
<evidence type="ECO:0000259" key="13">
    <source>
        <dbReference type="PROSITE" id="PS51285"/>
    </source>
</evidence>
<feature type="domain" description="AGC-kinase C-terminal" evidence="13">
    <location>
        <begin position="94"/>
        <end position="164"/>
    </location>
</feature>
<evidence type="ECO:0000256" key="5">
    <source>
        <dbReference type="ARBA" id="ARBA00022553"/>
    </source>
</evidence>
<feature type="compositionally biased region" description="Basic residues" evidence="11">
    <location>
        <begin position="173"/>
        <end position="209"/>
    </location>
</feature>
<evidence type="ECO:0000259" key="12">
    <source>
        <dbReference type="PROSITE" id="PS50011"/>
    </source>
</evidence>
<dbReference type="SUPFAM" id="SSF56112">
    <property type="entry name" value="Protein kinase-like (PK-like)"/>
    <property type="match status" value="1"/>
</dbReference>
<dbReference type="InterPro" id="IPR000961">
    <property type="entry name" value="AGC-kinase_C"/>
</dbReference>
<dbReference type="InterPro" id="IPR048256">
    <property type="entry name" value="Tektin-like"/>
</dbReference>
<keyword evidence="3" id="KW-0963">Cytoplasm</keyword>
<dbReference type="InterPro" id="IPR000435">
    <property type="entry name" value="Tektins"/>
</dbReference>
<keyword evidence="6" id="KW-0808">Transferase</keyword>
<reference evidence="14" key="2">
    <citation type="journal article" date="2007" name="Science">
        <title>Genome sequence of Aedes aegypti, a major arbovirus vector.</title>
        <authorList>
            <person name="Nene V."/>
            <person name="Wortman J.R."/>
            <person name="Lawson D."/>
            <person name="Haas B."/>
            <person name="Kodira C."/>
            <person name="Tu Z.J."/>
            <person name="Loftus B."/>
            <person name="Xi Z."/>
            <person name="Megy K."/>
            <person name="Grabherr M."/>
            <person name="Ren Q."/>
            <person name="Zdobnov E.M."/>
            <person name="Lobo N.F."/>
            <person name="Campbell K.S."/>
            <person name="Brown S.E."/>
            <person name="Bonaldo M.F."/>
            <person name="Zhu J."/>
            <person name="Sinkins S.P."/>
            <person name="Hogenkamp D.G."/>
            <person name="Amedeo P."/>
            <person name="Arensburger P."/>
            <person name="Atkinson P.W."/>
            <person name="Bidwell S."/>
            <person name="Biedler J."/>
            <person name="Birney E."/>
            <person name="Bruggner R.V."/>
            <person name="Costas J."/>
            <person name="Coy M.R."/>
            <person name="Crabtree J."/>
            <person name="Crawford M."/>
            <person name="Debruyn B."/>
            <person name="Decaprio D."/>
            <person name="Eiglmeier K."/>
            <person name="Eisenstadt E."/>
            <person name="El-Dorry H."/>
            <person name="Gelbart W.M."/>
            <person name="Gomes S.L."/>
            <person name="Hammond M."/>
            <person name="Hannick L.I."/>
            <person name="Hogan J.R."/>
            <person name="Holmes M.H."/>
            <person name="Jaffe D."/>
            <person name="Johnston J.S."/>
            <person name="Kennedy R.C."/>
            <person name="Koo H."/>
            <person name="Kravitz S."/>
            <person name="Kriventseva E.V."/>
            <person name="Kulp D."/>
            <person name="Labutti K."/>
            <person name="Lee E."/>
            <person name="Li S."/>
            <person name="Lovin D.D."/>
            <person name="Mao C."/>
            <person name="Mauceli E."/>
            <person name="Menck C.F."/>
            <person name="Miller J.R."/>
            <person name="Montgomery P."/>
            <person name="Mori A."/>
            <person name="Nascimento A.L."/>
            <person name="Naveira H.F."/>
            <person name="Nusbaum C."/>
            <person name="O'leary S."/>
            <person name="Orvis J."/>
            <person name="Pertea M."/>
            <person name="Quesneville H."/>
            <person name="Reidenbach K.R."/>
            <person name="Rogers Y.H."/>
            <person name="Roth C.W."/>
            <person name="Schneider J.R."/>
            <person name="Schatz M."/>
            <person name="Shumway M."/>
            <person name="Stanke M."/>
            <person name="Stinson E.O."/>
            <person name="Tubio J.M."/>
            <person name="Vanzee J.P."/>
            <person name="Verjovski-Almeida S."/>
            <person name="Werner D."/>
            <person name="White O."/>
            <person name="Wyder S."/>
            <person name="Zeng Q."/>
            <person name="Zhao Q."/>
            <person name="Zhao Y."/>
            <person name="Hill C.A."/>
            <person name="Raikhel A.S."/>
            <person name="Soares M.B."/>
            <person name="Knudson D.L."/>
            <person name="Lee N.H."/>
            <person name="Galagan J."/>
            <person name="Salzberg S.L."/>
            <person name="Paulsen I.T."/>
            <person name="Dimopoulos G."/>
            <person name="Collins F.H."/>
            <person name="Birren B."/>
            <person name="Fraser-Liggett C.M."/>
            <person name="Severson D.W."/>
        </authorList>
    </citation>
    <scope>NUCLEOTIDE SEQUENCE [LARGE SCALE GENOMIC DNA]</scope>
    <source>
        <strain evidence="14">Liverpool</strain>
    </source>
</reference>
<dbReference type="InterPro" id="IPR000719">
    <property type="entry name" value="Prot_kinase_dom"/>
</dbReference>
<dbReference type="PROSITE" id="PS50011">
    <property type="entry name" value="PROTEIN_KINASE_DOM"/>
    <property type="match status" value="1"/>
</dbReference>
<evidence type="ECO:0000256" key="9">
    <source>
        <dbReference type="ARBA" id="ARBA00022840"/>
    </source>
</evidence>
<keyword evidence="9" id="KW-0067">ATP-binding</keyword>
<dbReference type="PhylomeDB" id="Q17ND5"/>
<reference evidence="14" key="1">
    <citation type="submission" date="2005-10" db="EMBL/GenBank/DDBJ databases">
        <authorList>
            <person name="Loftus B.J."/>
            <person name="Nene V.M."/>
            <person name="Hannick L.I."/>
            <person name="Bidwell S."/>
            <person name="Haas B."/>
            <person name="Amedeo P."/>
            <person name="Orvis J."/>
            <person name="Wortman J.R."/>
            <person name="White O.R."/>
            <person name="Salzberg S."/>
            <person name="Shumway M."/>
            <person name="Koo H."/>
            <person name="Zhao Y."/>
            <person name="Holmes M."/>
            <person name="Miller J."/>
            <person name="Schatz M."/>
            <person name="Pop M."/>
            <person name="Pai G."/>
            <person name="Utterback T."/>
            <person name="Rogers Y.-H."/>
            <person name="Kravitz S."/>
            <person name="Fraser C.M."/>
        </authorList>
    </citation>
    <scope>NUCLEOTIDE SEQUENCE</scope>
    <source>
        <strain evidence="14">Liverpool</strain>
    </source>
</reference>
<dbReference type="InterPro" id="IPR011009">
    <property type="entry name" value="Kinase-like_dom_sf"/>
</dbReference>
<evidence type="ECO:0000256" key="10">
    <source>
        <dbReference type="SAM" id="Coils"/>
    </source>
</evidence>
<keyword evidence="7" id="KW-0547">Nucleotide-binding</keyword>
<feature type="coiled-coil region" evidence="10">
    <location>
        <begin position="388"/>
        <end position="415"/>
    </location>
</feature>
<dbReference type="GO" id="GO:0060294">
    <property type="term" value="P:cilium movement involved in cell motility"/>
    <property type="evidence" value="ECO:0007669"/>
    <property type="project" value="InterPro"/>
</dbReference>
<dbReference type="AlphaFoldDB" id="Q17ND5"/>
<evidence type="ECO:0000256" key="4">
    <source>
        <dbReference type="ARBA" id="ARBA00022527"/>
    </source>
</evidence>
<evidence type="ECO:0000256" key="8">
    <source>
        <dbReference type="ARBA" id="ARBA00022777"/>
    </source>
</evidence>
<feature type="region of interest" description="Disordered" evidence="11">
    <location>
        <begin position="228"/>
        <end position="279"/>
    </location>
</feature>
<gene>
    <name evidence="14" type="ORF">AaeL_AAEL000743</name>
</gene>
<dbReference type="Pfam" id="PF00069">
    <property type="entry name" value="Pkinase"/>
    <property type="match status" value="1"/>
</dbReference>